<dbReference type="GO" id="GO:0016971">
    <property type="term" value="F:flavin-dependent sulfhydryl oxidase activity"/>
    <property type="evidence" value="ECO:0007669"/>
    <property type="project" value="InterPro"/>
</dbReference>
<accession>A0A183ADZ6</accession>
<dbReference type="InterPro" id="IPR039798">
    <property type="entry name" value="Sulfhydryl_oxidase"/>
</dbReference>
<dbReference type="PANTHER" id="PTHR22897">
    <property type="entry name" value="QUIESCIN Q6-RELATED SULFHYDRYL OXIDASE"/>
    <property type="match status" value="1"/>
</dbReference>
<reference evidence="1" key="1">
    <citation type="submission" date="2016-06" db="UniProtKB">
        <authorList>
            <consortium name="WormBaseParasite"/>
        </authorList>
    </citation>
    <scope>IDENTIFICATION</scope>
</reference>
<name>A0A183ADZ6_9TREM</name>
<dbReference type="GO" id="GO:0006457">
    <property type="term" value="P:protein folding"/>
    <property type="evidence" value="ECO:0007669"/>
    <property type="project" value="TreeGrafter"/>
</dbReference>
<evidence type="ECO:0000313" key="1">
    <source>
        <dbReference type="WBParaSite" id="ECPE_0000519301-mRNA-1"/>
    </source>
</evidence>
<dbReference type="InterPro" id="IPR036774">
    <property type="entry name" value="ERV/ALR_sulphydryl_oxid_sf"/>
</dbReference>
<dbReference type="WBParaSite" id="ECPE_0000519301-mRNA-1">
    <property type="protein sequence ID" value="ECPE_0000519301-mRNA-1"/>
    <property type="gene ID" value="ECPE_0000519301"/>
</dbReference>
<protein>
    <submittedName>
        <fullName evidence="1">Myotubularin phosphatase domain-containing protein</fullName>
    </submittedName>
</protein>
<dbReference type="GO" id="GO:0003756">
    <property type="term" value="F:protein disulfide isomerase activity"/>
    <property type="evidence" value="ECO:0007669"/>
    <property type="project" value="TreeGrafter"/>
</dbReference>
<organism evidence="1">
    <name type="scientific">Echinostoma caproni</name>
    <dbReference type="NCBI Taxonomy" id="27848"/>
    <lineage>
        <taxon>Eukaryota</taxon>
        <taxon>Metazoa</taxon>
        <taxon>Spiralia</taxon>
        <taxon>Lophotrochozoa</taxon>
        <taxon>Platyhelminthes</taxon>
        <taxon>Trematoda</taxon>
        <taxon>Digenea</taxon>
        <taxon>Plagiorchiida</taxon>
        <taxon>Echinostomata</taxon>
        <taxon>Echinostomatoidea</taxon>
        <taxon>Echinostomatidae</taxon>
        <taxon>Echinostoma</taxon>
    </lineage>
</organism>
<dbReference type="AlphaFoldDB" id="A0A183ADZ6"/>
<dbReference type="Gene3D" id="1.20.120.310">
    <property type="entry name" value="ERV/ALR sulfhydryl oxidase domain"/>
    <property type="match status" value="1"/>
</dbReference>
<dbReference type="GO" id="GO:0000139">
    <property type="term" value="C:Golgi membrane"/>
    <property type="evidence" value="ECO:0007669"/>
    <property type="project" value="TreeGrafter"/>
</dbReference>
<dbReference type="PANTHER" id="PTHR22897:SF8">
    <property type="entry name" value="SULFHYDRYL OXIDASE"/>
    <property type="match status" value="1"/>
</dbReference>
<dbReference type="GO" id="GO:0005615">
    <property type="term" value="C:extracellular space"/>
    <property type="evidence" value="ECO:0007669"/>
    <property type="project" value="TreeGrafter"/>
</dbReference>
<sequence length="140" mass="15527">LSSFCLDEIARVCSTSVTGWICRVMKSHVQIKNDFFLFFSICGSSSHLRPIYSSQFPLSQDEYQGCRGSAITYRGYPCALWTIFHSLTVSQCERQDKHPGPDRLGVVLDRTAAELSAAKERNPCSVMTFNCPCTGLSSNG</sequence>
<proteinExistence type="predicted"/>